<proteinExistence type="predicted"/>
<dbReference type="EMBL" id="QAOI01000031">
    <property type="protein sequence ID" value="PTQ70860.1"/>
    <property type="molecule type" value="Genomic_DNA"/>
</dbReference>
<name>A0A2T5HH06_9PROT</name>
<dbReference type="Proteomes" id="UP000244128">
    <property type="component" value="Unassembled WGS sequence"/>
</dbReference>
<dbReference type="InterPro" id="IPR008861">
    <property type="entry name" value="GpX-like"/>
</dbReference>
<sequence>MAKTIKTSDGDRLDTLCYRHYGSLNGTVEAVIHANPGLAKVVQPFASGVIIRLPDLPAQTKKQIQLWS</sequence>
<accession>A0A2T5HH06</accession>
<organism evidence="1 2">
    <name type="scientific">Nitrosomonas oligotropha</name>
    <dbReference type="NCBI Taxonomy" id="42354"/>
    <lineage>
        <taxon>Bacteria</taxon>
        <taxon>Pseudomonadati</taxon>
        <taxon>Pseudomonadota</taxon>
        <taxon>Betaproteobacteria</taxon>
        <taxon>Nitrosomonadales</taxon>
        <taxon>Nitrosomonadaceae</taxon>
        <taxon>Nitrosomonas</taxon>
    </lineage>
</organism>
<evidence type="ECO:0000313" key="1">
    <source>
        <dbReference type="EMBL" id="PTQ70860.1"/>
    </source>
</evidence>
<dbReference type="Pfam" id="PF05489">
    <property type="entry name" value="Phage_tail_X"/>
    <property type="match status" value="1"/>
</dbReference>
<protein>
    <submittedName>
        <fullName evidence="1">Phage tail protein X</fullName>
    </submittedName>
</protein>
<dbReference type="AlphaFoldDB" id="A0A2T5HH06"/>
<evidence type="ECO:0000313" key="2">
    <source>
        <dbReference type="Proteomes" id="UP000244128"/>
    </source>
</evidence>
<reference evidence="1 2" key="1">
    <citation type="submission" date="2018-04" db="EMBL/GenBank/DDBJ databases">
        <title>Active sludge and wastewater microbial communities from Klosterneuburg, Austria.</title>
        <authorList>
            <person name="Wagner M."/>
        </authorList>
    </citation>
    <scope>NUCLEOTIDE SEQUENCE [LARGE SCALE GENOMIC DNA]</scope>
    <source>
        <strain evidence="1 2">Nm49</strain>
    </source>
</reference>
<gene>
    <name evidence="1" type="ORF">C8R26_13147</name>
</gene>
<dbReference type="RefSeq" id="WP_107804269.1">
    <property type="nucleotide sequence ID" value="NZ_QAOI01000031.1"/>
</dbReference>
<comment type="caution">
    <text evidence="1">The sequence shown here is derived from an EMBL/GenBank/DDBJ whole genome shotgun (WGS) entry which is preliminary data.</text>
</comment>